<evidence type="ECO:0000256" key="3">
    <source>
        <dbReference type="ARBA" id="ARBA00023082"/>
    </source>
</evidence>
<dbReference type="Proteomes" id="UP000199399">
    <property type="component" value="Unassembled WGS sequence"/>
</dbReference>
<evidence type="ECO:0000256" key="2">
    <source>
        <dbReference type="ARBA" id="ARBA00023015"/>
    </source>
</evidence>
<dbReference type="SUPFAM" id="SSF88946">
    <property type="entry name" value="Sigma2 domain of RNA polymerase sigma factors"/>
    <property type="match status" value="1"/>
</dbReference>
<feature type="domain" description="RNA polymerase sigma factor 70 region 4 type 2" evidence="7">
    <location>
        <begin position="98"/>
        <end position="149"/>
    </location>
</feature>
<keyword evidence="9" id="KW-1185">Reference proteome</keyword>
<dbReference type="Gene3D" id="1.10.10.10">
    <property type="entry name" value="Winged helix-like DNA-binding domain superfamily/Winged helix DNA-binding domain"/>
    <property type="match status" value="1"/>
</dbReference>
<dbReference type="InterPro" id="IPR013249">
    <property type="entry name" value="RNA_pol_sigma70_r4_t2"/>
</dbReference>
<dbReference type="GO" id="GO:0003677">
    <property type="term" value="F:DNA binding"/>
    <property type="evidence" value="ECO:0007669"/>
    <property type="project" value="InterPro"/>
</dbReference>
<dbReference type="STRING" id="218672.SAMN04489759_10453"/>
<dbReference type="InterPro" id="IPR014284">
    <property type="entry name" value="RNA_pol_sigma-70_dom"/>
</dbReference>
<evidence type="ECO:0000259" key="7">
    <source>
        <dbReference type="Pfam" id="PF08281"/>
    </source>
</evidence>
<keyword evidence="4" id="KW-0804">Transcription</keyword>
<comment type="similarity">
    <text evidence="1">Belongs to the sigma-70 factor family. ECF subfamily.</text>
</comment>
<dbReference type="InterPro" id="IPR039425">
    <property type="entry name" value="RNA_pol_sigma-70-like"/>
</dbReference>
<dbReference type="GO" id="GO:0016987">
    <property type="term" value="F:sigma factor activity"/>
    <property type="evidence" value="ECO:0007669"/>
    <property type="project" value="UniProtKB-KW"/>
</dbReference>
<proteinExistence type="inferred from homology"/>
<dbReference type="PANTHER" id="PTHR43133">
    <property type="entry name" value="RNA POLYMERASE ECF-TYPE SIGMA FACTO"/>
    <property type="match status" value="1"/>
</dbReference>
<evidence type="ECO:0000256" key="5">
    <source>
        <dbReference type="SAM" id="Coils"/>
    </source>
</evidence>
<dbReference type="SUPFAM" id="SSF88659">
    <property type="entry name" value="Sigma3 and sigma4 domains of RNA polymerase sigma factors"/>
    <property type="match status" value="1"/>
</dbReference>
<dbReference type="InterPro" id="IPR013325">
    <property type="entry name" value="RNA_pol_sigma_r2"/>
</dbReference>
<dbReference type="OrthoDB" id="7872444at2"/>
<keyword evidence="2" id="KW-0805">Transcription regulation</keyword>
<dbReference type="InterPro" id="IPR007627">
    <property type="entry name" value="RNA_pol_sigma70_r2"/>
</dbReference>
<dbReference type="Pfam" id="PF08281">
    <property type="entry name" value="Sigma70_r4_2"/>
    <property type="match status" value="1"/>
</dbReference>
<gene>
    <name evidence="8" type="ORF">SAMN04489759_10453</name>
</gene>
<sequence length="165" mass="18429">MASDQPDPLSPIWPQLRRRARRLCNSAEEAEDLLQETAMRLMQALRDGAVIDAPDRYAMITLHNLARQSWRQRRELEELTEDTLLTPPAAPARLACAELQAAIARLPADQLHLMQLVQKGESSPRVLATLTGLPVGTVMSRLARARARLRSEMDMTAETPVSDLL</sequence>
<dbReference type="RefSeq" id="WP_093741331.1">
    <property type="nucleotide sequence ID" value="NZ_FNBP01000004.1"/>
</dbReference>
<keyword evidence="5" id="KW-0175">Coiled coil</keyword>
<evidence type="ECO:0000256" key="1">
    <source>
        <dbReference type="ARBA" id="ARBA00010641"/>
    </source>
</evidence>
<evidence type="ECO:0000259" key="6">
    <source>
        <dbReference type="Pfam" id="PF04542"/>
    </source>
</evidence>
<feature type="coiled-coil region" evidence="5">
    <location>
        <begin position="27"/>
        <end position="82"/>
    </location>
</feature>
<dbReference type="EMBL" id="FNBP01000004">
    <property type="protein sequence ID" value="SDF97291.1"/>
    <property type="molecule type" value="Genomic_DNA"/>
</dbReference>
<accession>A0A1G7QFG7</accession>
<dbReference type="InterPro" id="IPR036388">
    <property type="entry name" value="WH-like_DNA-bd_sf"/>
</dbReference>
<keyword evidence="3" id="KW-0731">Sigma factor</keyword>
<dbReference type="Pfam" id="PF04542">
    <property type="entry name" value="Sigma70_r2"/>
    <property type="match status" value="1"/>
</dbReference>
<dbReference type="NCBIfam" id="TIGR02937">
    <property type="entry name" value="sigma70-ECF"/>
    <property type="match status" value="1"/>
</dbReference>
<dbReference type="GO" id="GO:0006352">
    <property type="term" value="P:DNA-templated transcription initiation"/>
    <property type="evidence" value="ECO:0007669"/>
    <property type="project" value="InterPro"/>
</dbReference>
<evidence type="ECO:0000313" key="9">
    <source>
        <dbReference type="Proteomes" id="UP000199399"/>
    </source>
</evidence>
<dbReference type="Gene3D" id="1.10.1740.10">
    <property type="match status" value="1"/>
</dbReference>
<protein>
    <submittedName>
        <fullName evidence="8">RNA polymerase sigma-70 factor, ECF subfamily</fullName>
    </submittedName>
</protein>
<reference evidence="9" key="1">
    <citation type="submission" date="2016-10" db="EMBL/GenBank/DDBJ databases">
        <authorList>
            <person name="Varghese N."/>
            <person name="Submissions S."/>
        </authorList>
    </citation>
    <scope>NUCLEOTIDE SEQUENCE [LARGE SCALE GENOMIC DNA]</scope>
    <source>
        <strain evidence="9">DSM 16477</strain>
    </source>
</reference>
<dbReference type="InterPro" id="IPR013324">
    <property type="entry name" value="RNA_pol_sigma_r3/r4-like"/>
</dbReference>
<evidence type="ECO:0000256" key="4">
    <source>
        <dbReference type="ARBA" id="ARBA00023163"/>
    </source>
</evidence>
<evidence type="ECO:0000313" key="8">
    <source>
        <dbReference type="EMBL" id="SDF97291.1"/>
    </source>
</evidence>
<organism evidence="8 9">
    <name type="scientific">Sulfitobacter delicatus</name>
    <dbReference type="NCBI Taxonomy" id="218672"/>
    <lineage>
        <taxon>Bacteria</taxon>
        <taxon>Pseudomonadati</taxon>
        <taxon>Pseudomonadota</taxon>
        <taxon>Alphaproteobacteria</taxon>
        <taxon>Rhodobacterales</taxon>
        <taxon>Roseobacteraceae</taxon>
        <taxon>Sulfitobacter</taxon>
    </lineage>
</organism>
<dbReference type="PANTHER" id="PTHR43133:SF25">
    <property type="entry name" value="RNA POLYMERASE SIGMA FACTOR RFAY-RELATED"/>
    <property type="match status" value="1"/>
</dbReference>
<feature type="domain" description="RNA polymerase sigma-70 region 2" evidence="6">
    <location>
        <begin position="14"/>
        <end position="74"/>
    </location>
</feature>
<dbReference type="AlphaFoldDB" id="A0A1G7QFG7"/>
<name>A0A1G7QFG7_9RHOB</name>